<proteinExistence type="predicted"/>
<keyword evidence="1" id="KW-1133">Transmembrane helix</keyword>
<organism evidence="2 3">
    <name type="scientific">Halorubrum glutamatedens</name>
    <dbReference type="NCBI Taxonomy" id="2707018"/>
    <lineage>
        <taxon>Archaea</taxon>
        <taxon>Methanobacteriati</taxon>
        <taxon>Methanobacteriota</taxon>
        <taxon>Stenosarchaea group</taxon>
        <taxon>Halobacteria</taxon>
        <taxon>Halobacteriales</taxon>
        <taxon>Haloferacaceae</taxon>
        <taxon>Halorubrum</taxon>
    </lineage>
</organism>
<dbReference type="Proteomes" id="UP001596145">
    <property type="component" value="Unassembled WGS sequence"/>
</dbReference>
<gene>
    <name evidence="2" type="ORF">ACFPJA_02035</name>
</gene>
<evidence type="ECO:0000256" key="1">
    <source>
        <dbReference type="SAM" id="Phobius"/>
    </source>
</evidence>
<feature type="transmembrane region" description="Helical" evidence="1">
    <location>
        <begin position="43"/>
        <end position="67"/>
    </location>
</feature>
<comment type="caution">
    <text evidence="2">The sequence shown here is derived from an EMBL/GenBank/DDBJ whole genome shotgun (WGS) entry which is preliminary data.</text>
</comment>
<feature type="transmembrane region" description="Helical" evidence="1">
    <location>
        <begin position="79"/>
        <end position="101"/>
    </location>
</feature>
<dbReference type="InterPro" id="IPR043993">
    <property type="entry name" value="T4SS_pilin"/>
</dbReference>
<protein>
    <recommendedName>
        <fullName evidence="4">TrbC/VIRB2 family protein</fullName>
    </recommendedName>
</protein>
<sequence length="110" mass="11480">MKLGLMLVSVVMLSTPAAAAHDNLPCTVPESLTPLFDLLDTLTQLAFLGGVGLGTVGLLVAALFMMLPGEDSTRRGKQIAKHVLVGTVLLLSAQMIISFLVSQLGTTICT</sequence>
<keyword evidence="3" id="KW-1185">Reference proteome</keyword>
<keyword evidence="1" id="KW-0472">Membrane</keyword>
<reference evidence="2 3" key="1">
    <citation type="journal article" date="2019" name="Int. J. Syst. Evol. Microbiol.">
        <title>The Global Catalogue of Microorganisms (GCM) 10K type strain sequencing project: providing services to taxonomists for standard genome sequencing and annotation.</title>
        <authorList>
            <consortium name="The Broad Institute Genomics Platform"/>
            <consortium name="The Broad Institute Genome Sequencing Center for Infectious Disease"/>
            <person name="Wu L."/>
            <person name="Ma J."/>
        </authorList>
    </citation>
    <scope>NUCLEOTIDE SEQUENCE [LARGE SCALE GENOMIC DNA]</scope>
    <source>
        <strain evidence="2 3">CGMCC 1.16026</strain>
    </source>
</reference>
<evidence type="ECO:0008006" key="4">
    <source>
        <dbReference type="Google" id="ProtNLM"/>
    </source>
</evidence>
<dbReference type="EMBL" id="JBHSKV010000001">
    <property type="protein sequence ID" value="MFC5133509.1"/>
    <property type="molecule type" value="Genomic_DNA"/>
</dbReference>
<dbReference type="Pfam" id="PF18895">
    <property type="entry name" value="T4SS_pilin"/>
    <property type="match status" value="1"/>
</dbReference>
<name>A0ABD5QMW9_9EURY</name>
<dbReference type="AlphaFoldDB" id="A0ABD5QMW9"/>
<accession>A0ABD5QMW9</accession>
<evidence type="ECO:0000313" key="3">
    <source>
        <dbReference type="Proteomes" id="UP001596145"/>
    </source>
</evidence>
<evidence type="ECO:0000313" key="2">
    <source>
        <dbReference type="EMBL" id="MFC5133509.1"/>
    </source>
</evidence>
<keyword evidence="1" id="KW-0812">Transmembrane</keyword>